<feature type="compositionally biased region" description="Acidic residues" evidence="1">
    <location>
        <begin position="362"/>
        <end position="371"/>
    </location>
</feature>
<organism evidence="2 3">
    <name type="scientific">Sungkyunkwania multivorans</name>
    <dbReference type="NCBI Taxonomy" id="1173618"/>
    <lineage>
        <taxon>Bacteria</taxon>
        <taxon>Pseudomonadati</taxon>
        <taxon>Bacteroidota</taxon>
        <taxon>Flavobacteriia</taxon>
        <taxon>Flavobacteriales</taxon>
        <taxon>Flavobacteriaceae</taxon>
        <taxon>Sungkyunkwania</taxon>
    </lineage>
</organism>
<protein>
    <submittedName>
        <fullName evidence="2">Uncharacterized protein</fullName>
    </submittedName>
</protein>
<dbReference type="RefSeq" id="WP_386405169.1">
    <property type="nucleotide sequence ID" value="NZ_JBHTJH010000004.1"/>
</dbReference>
<gene>
    <name evidence="2" type="ORF">ACFQ1M_05680</name>
</gene>
<proteinExistence type="predicted"/>
<dbReference type="Proteomes" id="UP001596978">
    <property type="component" value="Unassembled WGS sequence"/>
</dbReference>
<dbReference type="EMBL" id="JBHTJH010000004">
    <property type="protein sequence ID" value="MFD0861687.1"/>
    <property type="molecule type" value="Genomic_DNA"/>
</dbReference>
<sequence>MKILDKIIIIVAMAIIPLLSWGQQQILLDKPVRAGELILFPSLDNSGKYYYLPDKPQLASHPDGDPIFSFLRYVKNNETASDVNEGISESSVGGGIVHTLVELKVPDKMLKDAERALKRVDNKGKIVGPVVFKSGTVSLISSVAKPNGDFEAKVVGFGNAPVLENQRSAVSVQLNKLGSKILWETFNTPTPDFSVHFEMEVEGYLSPKRVLIEADFDRIYKHQGIEAAVAMPVLSAEIKATFDDLFDSGAIKLTQVGDDEELNKLKDAAYTQLINLMFDKVGGTGVPQLNQLLPNNQQSMLDRATSQLQRARQETREENRRIESLEQARARRNREARNNARGRADSIRTSAGHSPITRSSNDDEDNETEAEIPERQPMPSLSIAVSYQMKKVRRRGTYKIDLNKYTETTRTLPFDYNLGNVKSICNSCFREINADDPLMKQREINATLGGINADDFKHVNFVNVIMRKKHENGQETVDEIKIDKSAFNTSGNFFKMLYGWKGDDNRDKWLSYDYKTLWSFNGNHKVESDWETTKFGSLALEPPIVKKPIYVEVDEDFVLLNGLKAVEIKVFGKLGEKNTVERVNLKTNKNELSKTIDILLPRDTDEYDYEITYFLKGQAPKKSGKQHSDYGRIDIDRFL</sequence>
<accession>A0ABW3CWX8</accession>
<evidence type="ECO:0000313" key="2">
    <source>
        <dbReference type="EMBL" id="MFD0861687.1"/>
    </source>
</evidence>
<evidence type="ECO:0000256" key="1">
    <source>
        <dbReference type="SAM" id="MobiDB-lite"/>
    </source>
</evidence>
<feature type="region of interest" description="Disordered" evidence="1">
    <location>
        <begin position="306"/>
        <end position="378"/>
    </location>
</feature>
<keyword evidence="3" id="KW-1185">Reference proteome</keyword>
<reference evidence="3" key="1">
    <citation type="journal article" date="2019" name="Int. J. Syst. Evol. Microbiol.">
        <title>The Global Catalogue of Microorganisms (GCM) 10K type strain sequencing project: providing services to taxonomists for standard genome sequencing and annotation.</title>
        <authorList>
            <consortium name="The Broad Institute Genomics Platform"/>
            <consortium name="The Broad Institute Genome Sequencing Center for Infectious Disease"/>
            <person name="Wu L."/>
            <person name="Ma J."/>
        </authorList>
    </citation>
    <scope>NUCLEOTIDE SEQUENCE [LARGE SCALE GENOMIC DNA]</scope>
    <source>
        <strain evidence="3">CCUG 62952</strain>
    </source>
</reference>
<comment type="caution">
    <text evidence="2">The sequence shown here is derived from an EMBL/GenBank/DDBJ whole genome shotgun (WGS) entry which is preliminary data.</text>
</comment>
<feature type="compositionally biased region" description="Basic and acidic residues" evidence="1">
    <location>
        <begin position="311"/>
        <end position="346"/>
    </location>
</feature>
<feature type="compositionally biased region" description="Polar residues" evidence="1">
    <location>
        <begin position="347"/>
        <end position="359"/>
    </location>
</feature>
<evidence type="ECO:0000313" key="3">
    <source>
        <dbReference type="Proteomes" id="UP001596978"/>
    </source>
</evidence>
<name>A0ABW3CWX8_9FLAO</name>